<dbReference type="InterPro" id="IPR006638">
    <property type="entry name" value="Elp3/MiaA/NifB-like_rSAM"/>
</dbReference>
<dbReference type="PANTHER" id="PTHR11135:SF2">
    <property type="entry name" value="ELONGATOR COMPLEX PROTEIN 3"/>
    <property type="match status" value="1"/>
</dbReference>
<dbReference type="SMART" id="SM00729">
    <property type="entry name" value="Elp3"/>
    <property type="match status" value="1"/>
</dbReference>
<evidence type="ECO:0000256" key="3">
    <source>
        <dbReference type="ARBA" id="ARBA00005494"/>
    </source>
</evidence>
<dbReference type="SFLD" id="SFLDF00344">
    <property type="entry name" value="ELP3-like"/>
    <property type="match status" value="1"/>
</dbReference>
<keyword evidence="11" id="KW-0408">Iron</keyword>
<evidence type="ECO:0000256" key="15">
    <source>
        <dbReference type="ARBA" id="ARBA00047372"/>
    </source>
</evidence>
<dbReference type="InterPro" id="IPR034687">
    <property type="entry name" value="ELP3-like"/>
</dbReference>
<evidence type="ECO:0000256" key="8">
    <source>
        <dbReference type="ARBA" id="ARBA00022694"/>
    </source>
</evidence>
<dbReference type="Gene3D" id="3.80.30.20">
    <property type="entry name" value="tm_1862 like domain"/>
    <property type="match status" value="1"/>
</dbReference>
<dbReference type="Gene3D" id="3.30.70.270">
    <property type="match status" value="1"/>
</dbReference>
<dbReference type="EC" id="2.3.1.311" evidence="14"/>
<dbReference type="FunCoup" id="A0A2R5G3A1">
    <property type="interactions" value="369"/>
</dbReference>
<evidence type="ECO:0000313" key="20">
    <source>
        <dbReference type="Proteomes" id="UP000241890"/>
    </source>
</evidence>
<evidence type="ECO:0000256" key="4">
    <source>
        <dbReference type="ARBA" id="ARBA00022485"/>
    </source>
</evidence>
<dbReference type="GO" id="GO:0005737">
    <property type="term" value="C:cytoplasm"/>
    <property type="evidence" value="ECO:0007669"/>
    <property type="project" value="TreeGrafter"/>
</dbReference>
<dbReference type="InterPro" id="IPR043128">
    <property type="entry name" value="Rev_trsase/Diguanyl_cyclase"/>
</dbReference>
<keyword evidence="12" id="KW-0411">Iron-sulfur</keyword>
<dbReference type="EMBL" id="BEYU01000012">
    <property type="protein sequence ID" value="GBG25517.1"/>
    <property type="molecule type" value="Genomic_DNA"/>
</dbReference>
<evidence type="ECO:0000313" key="19">
    <source>
        <dbReference type="EMBL" id="GBG25517.1"/>
    </source>
</evidence>
<dbReference type="GO" id="GO:0005634">
    <property type="term" value="C:nucleus"/>
    <property type="evidence" value="ECO:0007669"/>
    <property type="project" value="TreeGrafter"/>
</dbReference>
<keyword evidence="8" id="KW-0819">tRNA processing</keyword>
<comment type="caution">
    <text evidence="19">The sequence shown here is derived from an EMBL/GenBank/DDBJ whole genome shotgun (WGS) entry which is preliminary data.</text>
</comment>
<dbReference type="Gene3D" id="3.40.1170.60">
    <property type="match status" value="1"/>
</dbReference>
<dbReference type="GO" id="GO:0000049">
    <property type="term" value="F:tRNA binding"/>
    <property type="evidence" value="ECO:0007669"/>
    <property type="project" value="UniProtKB-KW"/>
</dbReference>
<dbReference type="InParanoid" id="A0A2R5G3A1"/>
<dbReference type="InterPro" id="IPR016181">
    <property type="entry name" value="Acyl_CoA_acyltransferase"/>
</dbReference>
<comment type="pathway">
    <text evidence="2">tRNA modification.</text>
</comment>
<keyword evidence="10" id="KW-0694">RNA-binding</keyword>
<keyword evidence="5" id="KW-0820">tRNA-binding</keyword>
<organism evidence="19 20">
    <name type="scientific">Hondaea fermentalgiana</name>
    <dbReference type="NCBI Taxonomy" id="2315210"/>
    <lineage>
        <taxon>Eukaryota</taxon>
        <taxon>Sar</taxon>
        <taxon>Stramenopiles</taxon>
        <taxon>Bigyra</taxon>
        <taxon>Labyrinthulomycetes</taxon>
        <taxon>Thraustochytrida</taxon>
        <taxon>Thraustochytriidae</taxon>
        <taxon>Hondaea</taxon>
    </lineage>
</organism>
<comment type="catalytic activity">
    <reaction evidence="15">
        <text>uridine(34) in tRNA + acetyl-CoA + S-adenosyl-L-methionine + H2O = 5-(carboxymethyl)uridine(34) in tRNA + 5'-deoxyadenosine + L-methionine + CoA + 2 H(+)</text>
        <dbReference type="Rhea" id="RHEA:61020"/>
        <dbReference type="Rhea" id="RHEA-COMP:10407"/>
        <dbReference type="Rhea" id="RHEA-COMP:11727"/>
        <dbReference type="ChEBI" id="CHEBI:15377"/>
        <dbReference type="ChEBI" id="CHEBI:15378"/>
        <dbReference type="ChEBI" id="CHEBI:17319"/>
        <dbReference type="ChEBI" id="CHEBI:57287"/>
        <dbReference type="ChEBI" id="CHEBI:57288"/>
        <dbReference type="ChEBI" id="CHEBI:57844"/>
        <dbReference type="ChEBI" id="CHEBI:59789"/>
        <dbReference type="ChEBI" id="CHEBI:65315"/>
        <dbReference type="ChEBI" id="CHEBI:74882"/>
        <dbReference type="EC" id="2.3.1.311"/>
    </reaction>
    <physiologicalReaction direction="left-to-right" evidence="15">
        <dbReference type="Rhea" id="RHEA:61021"/>
    </physiologicalReaction>
</comment>
<dbReference type="SFLD" id="SFLDS00029">
    <property type="entry name" value="Radical_SAM"/>
    <property type="match status" value="1"/>
</dbReference>
<reference evidence="19 20" key="1">
    <citation type="submission" date="2017-12" db="EMBL/GenBank/DDBJ databases">
        <title>Sequencing, de novo assembly and annotation of complete genome of a new Thraustochytrid species, strain FCC1311.</title>
        <authorList>
            <person name="Sedici K."/>
            <person name="Godart F."/>
            <person name="Aiese Cigliano R."/>
            <person name="Sanseverino W."/>
            <person name="Barakat M."/>
            <person name="Ortet P."/>
            <person name="Marechal E."/>
            <person name="Cagnac O."/>
            <person name="Amato A."/>
        </authorList>
    </citation>
    <scope>NUCLEOTIDE SEQUENCE [LARGE SCALE GENOMIC DNA]</scope>
</reference>
<keyword evidence="6" id="KW-0808">Transferase</keyword>
<dbReference type="NCBIfam" id="TIGR01211">
    <property type="entry name" value="ELP3"/>
    <property type="match status" value="1"/>
</dbReference>
<evidence type="ECO:0000256" key="16">
    <source>
        <dbReference type="SAM" id="MobiDB-lite"/>
    </source>
</evidence>
<dbReference type="OrthoDB" id="10265243at2759"/>
<dbReference type="SFLD" id="SFLDG01086">
    <property type="entry name" value="elongater_protein-like"/>
    <property type="match status" value="1"/>
</dbReference>
<dbReference type="Pfam" id="PF16199">
    <property type="entry name" value="Radical_SAM_C"/>
    <property type="match status" value="1"/>
</dbReference>
<feature type="compositionally biased region" description="Low complexity" evidence="16">
    <location>
        <begin position="830"/>
        <end position="840"/>
    </location>
</feature>
<evidence type="ECO:0000256" key="9">
    <source>
        <dbReference type="ARBA" id="ARBA00022723"/>
    </source>
</evidence>
<dbReference type="InterPro" id="IPR001126">
    <property type="entry name" value="UmuC"/>
</dbReference>
<evidence type="ECO:0000256" key="12">
    <source>
        <dbReference type="ARBA" id="ARBA00023014"/>
    </source>
</evidence>
<dbReference type="GO" id="GO:0033588">
    <property type="term" value="C:elongator holoenzyme complex"/>
    <property type="evidence" value="ECO:0007669"/>
    <property type="project" value="TreeGrafter"/>
</dbReference>
<accession>A0A2R5G3A1</accession>
<feature type="transmembrane region" description="Helical" evidence="17">
    <location>
        <begin position="985"/>
        <end position="1005"/>
    </location>
</feature>
<keyword evidence="17" id="KW-0812">Transmembrane</keyword>
<feature type="region of interest" description="Disordered" evidence="16">
    <location>
        <begin position="785"/>
        <end position="887"/>
    </location>
</feature>
<evidence type="ECO:0000256" key="17">
    <source>
        <dbReference type="SAM" id="Phobius"/>
    </source>
</evidence>
<dbReference type="GO" id="GO:0051539">
    <property type="term" value="F:4 iron, 4 sulfur cluster binding"/>
    <property type="evidence" value="ECO:0007669"/>
    <property type="project" value="UniProtKB-KW"/>
</dbReference>
<dbReference type="GO" id="GO:0106261">
    <property type="term" value="F:tRNA uridine(34) acetyltransferase activity"/>
    <property type="evidence" value="ECO:0007669"/>
    <property type="project" value="UniProtKB-EC"/>
</dbReference>
<evidence type="ECO:0000256" key="13">
    <source>
        <dbReference type="ARBA" id="ARBA00023315"/>
    </source>
</evidence>
<keyword evidence="17" id="KW-0472">Membrane</keyword>
<dbReference type="InterPro" id="IPR023404">
    <property type="entry name" value="rSAM_horseshoe"/>
</dbReference>
<evidence type="ECO:0000256" key="14">
    <source>
        <dbReference type="ARBA" id="ARBA00044771"/>
    </source>
</evidence>
<dbReference type="SUPFAM" id="SSF56672">
    <property type="entry name" value="DNA/RNA polymerases"/>
    <property type="match status" value="1"/>
</dbReference>
<comment type="similarity">
    <text evidence="3">Belongs to the ELP3 family.</text>
</comment>
<dbReference type="Proteomes" id="UP000241890">
    <property type="component" value="Unassembled WGS sequence"/>
</dbReference>
<evidence type="ECO:0000256" key="10">
    <source>
        <dbReference type="ARBA" id="ARBA00022884"/>
    </source>
</evidence>
<evidence type="ECO:0000256" key="5">
    <source>
        <dbReference type="ARBA" id="ARBA00022555"/>
    </source>
</evidence>
<name>A0A2R5G3A1_9STRA</name>
<dbReference type="GO" id="GO:0006281">
    <property type="term" value="P:DNA repair"/>
    <property type="evidence" value="ECO:0007669"/>
    <property type="project" value="InterPro"/>
</dbReference>
<keyword evidence="13" id="KW-0012">Acyltransferase</keyword>
<keyword evidence="20" id="KW-1185">Reference proteome</keyword>
<feature type="domain" description="UmuC" evidence="18">
    <location>
        <begin position="18"/>
        <end position="254"/>
    </location>
</feature>
<dbReference type="PANTHER" id="PTHR11135">
    <property type="entry name" value="HISTONE ACETYLTRANSFERASE-RELATED"/>
    <property type="match status" value="1"/>
</dbReference>
<dbReference type="InterPro" id="IPR039661">
    <property type="entry name" value="ELP3"/>
</dbReference>
<dbReference type="GO" id="GO:0046872">
    <property type="term" value="F:metal ion binding"/>
    <property type="evidence" value="ECO:0007669"/>
    <property type="project" value="UniProtKB-KW"/>
</dbReference>
<sequence>MSAGRSASRGEDLDGRVVLHVDVDGFYCACEARRRPELRGKPVAVTQFNSGGFVALNEEASRAGLRKGDGIGAQGHRNLRFFKDRPDATMEGVMRKCPDLTILPMDTDWYRTCSEDLLDALASFRSTLVVEKSSIDDFFIEATAHVDLHCDDDHSWDTRLVYLWAPGDQTSNQRTAADMSPRAAAACSLAADLRAHVRETLGGMTISVGIGPNKLLARLVSKRKLTPDSQTIIFASMATALAQSTALKSVPGLKGKLGSQIQEAFGVEKLADLNIISDADLARSVPDGRASQDPEDYKKTPAERFTFNEDLEDIYKTWKQLVPDEKRGHAEIFVKELIALNPQTNEELNKATSKVRRMHKFPCSFRKSELLHVLMALEEEGKLSGPEVVSMRKLLVKKSGKSNSGVLVITVLTSPYPHGQKFSCEWNCYYCPNEPDQPRSYLHDEPSVLRANRNRFDPVLQFFDRAVTLAMNGHPVDKIELLILGGTWASYPVSYQEEFIRDLFFAANTFYTQGTGRDRKSLSEEKALNERARCKIIGITLETRPDCINAQELQRFRRYGCTRVQLGVQHTDNAILKRINRGCTSEDVRNALRLLKDACYKVDIHLMPNLPGSTPDVDRKMFDEVLTDPDFQADQWKIYPCETTPWTVIQRWYETGKYKPYPEDELMDVLLETKAKVHPWIRLNRVIRDIPSQYILGGVDNPSLRQVLQKRLLANGQRCRCIRCREVRNQTPSPDDVSLVVRSYEGQGAQEFFLSYEVNDEAETILGFLRLRLPGRRVLLREGGVESALPPSLSSASVTGYSSDDDEEDGEDGGGGDNDDESEAEDRGRSTVNAATSVSSSGGGLRRRKRSKTPTVRRQTPAKKSAAKTPSTTSSSAKPPRVDPSQMFVPFSELDGAALVRELHVYGQLIPTEQSKRTHAQHTGIGTRLMAEAEKIAQRHWYRRVAVISGVGVRDYYRKLGYELQGEGEFMMKELSPVSEHVDKFILALMAMIVGFNVFLSVLVLQSLQSSPSPLQ</sequence>
<dbReference type="Pfam" id="PF00817">
    <property type="entry name" value="IMS"/>
    <property type="match status" value="1"/>
</dbReference>
<keyword evidence="17" id="KW-1133">Transmembrane helix</keyword>
<dbReference type="InterPro" id="IPR032432">
    <property type="entry name" value="Radical_SAM_C"/>
</dbReference>
<protein>
    <recommendedName>
        <fullName evidence="14">tRNA carboxymethyluridine synthase</fullName>
        <ecNumber evidence="14">2.3.1.311</ecNumber>
    </recommendedName>
</protein>
<keyword evidence="9" id="KW-0479">Metal-binding</keyword>
<comment type="cofactor">
    <cofactor evidence="1">
        <name>[4Fe-4S] cluster</name>
        <dbReference type="ChEBI" id="CHEBI:49883"/>
    </cofactor>
</comment>
<dbReference type="CDD" id="cd01335">
    <property type="entry name" value="Radical_SAM"/>
    <property type="match status" value="1"/>
</dbReference>
<dbReference type="InterPro" id="IPR058240">
    <property type="entry name" value="rSAM_sf"/>
</dbReference>
<keyword evidence="7" id="KW-0949">S-adenosyl-L-methionine</keyword>
<dbReference type="AlphaFoldDB" id="A0A2R5G3A1"/>
<proteinExistence type="inferred from homology"/>
<gene>
    <name evidence="19" type="ORF">FCC1311_017362</name>
</gene>
<dbReference type="InterPro" id="IPR043502">
    <property type="entry name" value="DNA/RNA_pol_sf"/>
</dbReference>
<dbReference type="PROSITE" id="PS50173">
    <property type="entry name" value="UMUC"/>
    <property type="match status" value="1"/>
</dbReference>
<evidence type="ECO:0000256" key="1">
    <source>
        <dbReference type="ARBA" id="ARBA00001966"/>
    </source>
</evidence>
<evidence type="ECO:0000256" key="6">
    <source>
        <dbReference type="ARBA" id="ARBA00022679"/>
    </source>
</evidence>
<evidence type="ECO:0000256" key="11">
    <source>
        <dbReference type="ARBA" id="ARBA00023004"/>
    </source>
</evidence>
<feature type="compositionally biased region" description="Low complexity" evidence="16">
    <location>
        <begin position="787"/>
        <end position="802"/>
    </location>
</feature>
<keyword evidence="4" id="KW-0004">4Fe-4S</keyword>
<dbReference type="InterPro" id="IPR007197">
    <property type="entry name" value="rSAM"/>
</dbReference>
<evidence type="ECO:0000259" key="18">
    <source>
        <dbReference type="PROSITE" id="PS50173"/>
    </source>
</evidence>
<evidence type="ECO:0000256" key="7">
    <source>
        <dbReference type="ARBA" id="ARBA00022691"/>
    </source>
</evidence>
<evidence type="ECO:0000256" key="2">
    <source>
        <dbReference type="ARBA" id="ARBA00005217"/>
    </source>
</evidence>
<feature type="compositionally biased region" description="Acidic residues" evidence="16">
    <location>
        <begin position="803"/>
        <end position="824"/>
    </location>
</feature>
<dbReference type="Gene3D" id="3.40.630.30">
    <property type="match status" value="1"/>
</dbReference>
<dbReference type="SUPFAM" id="SSF55729">
    <property type="entry name" value="Acyl-CoA N-acyltransferases (Nat)"/>
    <property type="match status" value="1"/>
</dbReference>
<dbReference type="GO" id="GO:0002926">
    <property type="term" value="P:tRNA wobble base 5-methoxycarbonylmethyl-2-thiouridinylation"/>
    <property type="evidence" value="ECO:0007669"/>
    <property type="project" value="TreeGrafter"/>
</dbReference>
<dbReference type="Pfam" id="PF04055">
    <property type="entry name" value="Radical_SAM"/>
    <property type="match status" value="1"/>
</dbReference>
<dbReference type="SUPFAM" id="SSF102114">
    <property type="entry name" value="Radical SAM enzymes"/>
    <property type="match status" value="1"/>
</dbReference>
<feature type="compositionally biased region" description="Low complexity" evidence="16">
    <location>
        <begin position="862"/>
        <end position="879"/>
    </location>
</feature>
<dbReference type="FunFam" id="3.80.30.20:FF:000011">
    <property type="entry name" value="Elongator complex"/>
    <property type="match status" value="1"/>
</dbReference>